<proteinExistence type="predicted"/>
<feature type="non-terminal residue" evidence="2">
    <location>
        <position position="810"/>
    </location>
</feature>
<evidence type="ECO:0000259" key="1">
    <source>
        <dbReference type="PROSITE" id="PS50234"/>
    </source>
</evidence>
<feature type="domain" description="VWFA" evidence="1">
    <location>
        <begin position="357"/>
        <end position="535"/>
    </location>
</feature>
<dbReference type="PANTHER" id="PTHR46503">
    <property type="entry name" value="INTER-ALPHA-TRYPSIN INHIBITOR HEAVY CHAIN-LIKE PROTEIN"/>
    <property type="match status" value="1"/>
</dbReference>
<dbReference type="PROSITE" id="PS50234">
    <property type="entry name" value="VWFA"/>
    <property type="match status" value="1"/>
</dbReference>
<dbReference type="CDD" id="cd01461">
    <property type="entry name" value="vWA_interalpha_trypsin_inhibitor"/>
    <property type="match status" value="1"/>
</dbReference>
<accession>A0A816QS05</accession>
<name>A0A816QS05_BRANA</name>
<reference evidence="2" key="1">
    <citation type="submission" date="2021-01" db="EMBL/GenBank/DDBJ databases">
        <authorList>
            <consortium name="Genoscope - CEA"/>
            <person name="William W."/>
        </authorList>
    </citation>
    <scope>NUCLEOTIDE SEQUENCE</scope>
</reference>
<dbReference type="InterPro" id="IPR036465">
    <property type="entry name" value="vWFA_dom_sf"/>
</dbReference>
<sequence length="810" mass="90857">PLNTGLKKPLPFVTLLFFFLPSHLNHRRNIKMSEEFAVRVEQGLKLSRRIYYGKGIAPPVVPDPQSSPENFLPTAITAYASITDPVAVDNPDVPSYQPYVHARCDPSALVPLQMLGIEMRVDCWLDTAFVTVTGRWRVHCVMPSKRFDCCIAVPTGEKGTLLSAEIDVLSNEKSYKTKLVTEEEASDIDNAHKDKESRFLKSQIYTFKIPHVSGGSIFSVNVNWSQKLVYKDGKFHLNVPFRFPAYVTPVGKEITKREKIVLNMNSCVNGGEVACSYSSHPLKVINRESGKLSCEYEAEVPSWSRVDFDVSFNVSSGDLSGHVLVKSPSPWDSDDRGMFCLYLFPGTTKHKQIFRRRVVFVIDISGSMKWKPLEDVKKALLESLAKLEPEDVFNIIAFNDNIVEFSTKMEFATDETISAVTEWLDSNLIASGGTNMLLPLIQAMKLLEGSKVGVPLVYLVTDGSVENEREICNAMKECCSGHEKSISPRISTFGIGSFCNHYFLQMLARIGNGYYDGTNNTDSFEHQMSRLFDSASNTIVANTTFDALKLLRSVELFPSQIPDITLGQPLILSGRYKGQFPDEVELRGTLADMSCFTIELTVEKAKDIPLDKVLARRQIDELTAQAWFEDKKELQDKVHRDCDFVIFLFNLFSLTNPSYQVTRLSIQTGFPSEYTQMILSLKDNDEEKTIERPVSIKEILRNPSYQIHKQMSRNIERTSLLGKQGFGFGNLAATLKNLPPWMEEPKEPEGAEILIRAASGVVDRVCCMCCLQCLSRVSDQCTIVFSQICAALACFQCLGCCFEVCGCLDL</sequence>
<protein>
    <submittedName>
        <fullName evidence="2">(rape) hypothetical protein</fullName>
    </submittedName>
</protein>
<gene>
    <name evidence="2" type="ORF">DARMORV10_C06P46860.1</name>
</gene>
<dbReference type="FunFam" id="3.40.50.410:FF:000100">
    <property type="entry name" value="Inter alpha-trypsin inhibitor, heavy chain-like protein"/>
    <property type="match status" value="1"/>
</dbReference>
<dbReference type="Proteomes" id="UP001295469">
    <property type="component" value="Chromosome C06"/>
</dbReference>
<dbReference type="SUPFAM" id="SSF53300">
    <property type="entry name" value="vWA-like"/>
    <property type="match status" value="1"/>
</dbReference>
<organism evidence="2">
    <name type="scientific">Brassica napus</name>
    <name type="common">Rape</name>
    <dbReference type="NCBI Taxonomy" id="3708"/>
    <lineage>
        <taxon>Eukaryota</taxon>
        <taxon>Viridiplantae</taxon>
        <taxon>Streptophyta</taxon>
        <taxon>Embryophyta</taxon>
        <taxon>Tracheophyta</taxon>
        <taxon>Spermatophyta</taxon>
        <taxon>Magnoliopsida</taxon>
        <taxon>eudicotyledons</taxon>
        <taxon>Gunneridae</taxon>
        <taxon>Pentapetalae</taxon>
        <taxon>rosids</taxon>
        <taxon>malvids</taxon>
        <taxon>Brassicales</taxon>
        <taxon>Brassicaceae</taxon>
        <taxon>Brassiceae</taxon>
        <taxon>Brassica</taxon>
    </lineage>
</organism>
<dbReference type="InterPro" id="IPR002035">
    <property type="entry name" value="VWF_A"/>
</dbReference>
<dbReference type="PANTHER" id="PTHR46503:SF9">
    <property type="entry name" value="INTER ALPHA-TRYPSIN INHIBITOR, HEAVY CHAIN-LIKE PROTEIN"/>
    <property type="match status" value="1"/>
</dbReference>
<dbReference type="Gene3D" id="3.40.50.410">
    <property type="entry name" value="von Willebrand factor, type A domain"/>
    <property type="match status" value="1"/>
</dbReference>
<dbReference type="SMART" id="SM00327">
    <property type="entry name" value="VWA"/>
    <property type="match status" value="1"/>
</dbReference>
<evidence type="ECO:0000313" key="2">
    <source>
        <dbReference type="EMBL" id="CAF2064414.1"/>
    </source>
</evidence>
<dbReference type="AlphaFoldDB" id="A0A816QS05"/>
<dbReference type="EMBL" id="HG994370">
    <property type="protein sequence ID" value="CAF2064414.1"/>
    <property type="molecule type" value="Genomic_DNA"/>
</dbReference>
<dbReference type="Pfam" id="PF13768">
    <property type="entry name" value="VWA_3"/>
    <property type="match status" value="1"/>
</dbReference>